<organism evidence="1 2">
    <name type="scientific">Pseudomonas asplenii</name>
    <dbReference type="NCBI Taxonomy" id="53407"/>
    <lineage>
        <taxon>Bacteria</taxon>
        <taxon>Pseudomonadati</taxon>
        <taxon>Pseudomonadota</taxon>
        <taxon>Gammaproteobacteria</taxon>
        <taxon>Pseudomonadales</taxon>
        <taxon>Pseudomonadaceae</taxon>
        <taxon>Pseudomonas</taxon>
    </lineage>
</organism>
<keyword evidence="2" id="KW-1185">Reference proteome</keyword>
<comment type="caution">
    <text evidence="1">The sequence shown here is derived from an EMBL/GenBank/DDBJ whole genome shotgun (WGS) entry which is preliminary data.</text>
</comment>
<dbReference type="AlphaFoldDB" id="A0A0N0E414"/>
<protein>
    <submittedName>
        <fullName evidence="1">Uncharacterized protein</fullName>
    </submittedName>
</protein>
<dbReference type="PATRIC" id="fig|50340.43.peg.6154"/>
<reference evidence="1 2" key="1">
    <citation type="journal article" date="2015" name="PLoS ONE">
        <title>Rice-Infecting Pseudomonas Genomes Are Highly Accessorized and Harbor Multiple Putative Virulence Mechanisms to Cause Sheath Brown Rot.</title>
        <authorList>
            <person name="Quibod I.L."/>
            <person name="Grande G."/>
            <person name="Oreiro E.G."/>
            <person name="Borja F.N."/>
            <person name="Dossa G.S."/>
            <person name="Mauleon R."/>
            <person name="Cruz C.V."/>
            <person name="Oliva R."/>
        </authorList>
    </citation>
    <scope>NUCLEOTIDE SEQUENCE [LARGE SCALE GENOMIC DNA]</scope>
    <source>
        <strain evidence="1 2">IRRI 6609</strain>
    </source>
</reference>
<sequence length="764" mass="82403">MAGFSLEELLGWMQGTSRINDWDHLLALSGRALNTALRDQHATRLSLGNALRGISGSFEIPDTPGVMVQYHLNDCALDYPVLSFAQASYVSNNLSVSLQLSGGQKIITHDGAVRSLGTYSLLDGPRLEGVVPITFRAASAGQEAQVVCDLAQEGAVFQFMDADTQNERDAGGHFFKQQLQALGERSSYPLVGFADQGNPFMHLERVEIGSQSPEPGSEEGALLLYSTMAHGQAGHKPSNDSGYKYLIPNDPGQDYEFAAQFSASLVSRAGFAVALLDTFGADNFEFVHQRGRARRARATGIRAKAGAFSVPPVNQYKDDRYEYRSEAFELSATQGDTPLSADFEETRVVQHWQTRGTVKVEYRLQSDTSWTTYTVEFSWRLEQVFQLVNDEFGAGVEGEVFVPQSREPDVVPIDLPDNVSADMRQRIVAFVGHIVKTALLERYSTSMTAEAAPVFLEHTDVADSLPLQPSMIAMPRDYVAFGPFASPSGALRIVPANPSVLAGGRLEFSVEPQRSVVYSLDNLDASNAGTIDAQGNYRAPPRHTLGARPSVQVLLRAEDPQSRESCVTIITVLRQALGVLTDIQVCNPGGQVELAAYSQGDGPLEWQIENPVEGESGTLDLDETSRHCTYTAAGPVAGKTYVLDEVSVTDPASGETASSHVVVLQRTSLLHISADFAGSTPGSVQLQASLNGVPVELGVEWGIGFAGPGTIDSQGLYRADAESTAHFALITAVFNAPVIGTLEGYFILPLPLANAAKVLGRLRR</sequence>
<dbReference type="STRING" id="50340.PF66_02762"/>
<accession>A0A0N0E414</accession>
<dbReference type="RefSeq" id="WP_054062973.1">
    <property type="nucleotide sequence ID" value="NZ_JSYZ01000009.1"/>
</dbReference>
<dbReference type="EMBL" id="JSYZ01000009">
    <property type="protein sequence ID" value="KPA90700.1"/>
    <property type="molecule type" value="Genomic_DNA"/>
</dbReference>
<gene>
    <name evidence="1" type="ORF">PF66_02762</name>
</gene>
<name>A0A0N0E414_9PSED</name>
<evidence type="ECO:0000313" key="2">
    <source>
        <dbReference type="Proteomes" id="UP000037931"/>
    </source>
</evidence>
<dbReference type="Proteomes" id="UP000037931">
    <property type="component" value="Unassembled WGS sequence"/>
</dbReference>
<evidence type="ECO:0000313" key="1">
    <source>
        <dbReference type="EMBL" id="KPA90700.1"/>
    </source>
</evidence>
<proteinExistence type="predicted"/>
<dbReference type="OrthoDB" id="6458179at2"/>